<dbReference type="Proteomes" id="UP000546584">
    <property type="component" value="Unassembled WGS sequence"/>
</dbReference>
<organism evidence="3 4">
    <name type="scientific">Pseudomonas yamanorum</name>
    <dbReference type="NCBI Taxonomy" id="515393"/>
    <lineage>
        <taxon>Bacteria</taxon>
        <taxon>Pseudomonadati</taxon>
        <taxon>Pseudomonadota</taxon>
        <taxon>Gammaproteobacteria</taxon>
        <taxon>Pseudomonadales</taxon>
        <taxon>Pseudomonadaceae</taxon>
        <taxon>Pseudomonas</taxon>
    </lineage>
</organism>
<sequence length="115" mass="12247">MSRYLRFFLVLLLSLALPLTGMAGVPSSTEPCPMQMSGMQMMSDMSPDCCQDGATPADHGKSCKPGQECKTGGMLQLSIPVLKAPVTVSSAQLVSVSSDFIPDRTPSGVWRPPRT</sequence>
<evidence type="ECO:0000313" key="2">
    <source>
        <dbReference type="EMBL" id="MDR0188367.1"/>
    </source>
</evidence>
<accession>A0A1H2EIH9</accession>
<evidence type="ECO:0000313" key="4">
    <source>
        <dbReference type="Proteomes" id="UP000546584"/>
    </source>
</evidence>
<comment type="caution">
    <text evidence="3">The sequence shown here is derived from an EMBL/GenBank/DDBJ whole genome shotgun (WGS) entry which is preliminary data.</text>
</comment>
<dbReference type="KEGG" id="pym:AK972_3565"/>
<dbReference type="RefSeq" id="WP_063031299.1">
    <property type="nucleotide sequence ID" value="NZ_CP012400.2"/>
</dbReference>
<dbReference type="EMBL" id="JACAQR010000020">
    <property type="protein sequence ID" value="NWD43287.1"/>
    <property type="molecule type" value="Genomic_DNA"/>
</dbReference>
<feature type="chain" id="PRO_5007509147" evidence="1">
    <location>
        <begin position="24"/>
        <end position="115"/>
    </location>
</feature>
<evidence type="ECO:0000256" key="1">
    <source>
        <dbReference type="SAM" id="SignalP"/>
    </source>
</evidence>
<dbReference type="GeneID" id="93511329"/>
<dbReference type="OrthoDB" id="6162547at2"/>
<dbReference type="EMBL" id="JAVGXC010000003">
    <property type="protein sequence ID" value="MDR0188367.1"/>
    <property type="molecule type" value="Genomic_DNA"/>
</dbReference>
<name>A0A143GJ87_9PSED</name>
<evidence type="ECO:0000313" key="3">
    <source>
        <dbReference type="EMBL" id="NWD43287.1"/>
    </source>
</evidence>
<dbReference type="Proteomes" id="UP001224477">
    <property type="component" value="Unassembled WGS sequence"/>
</dbReference>
<keyword evidence="1" id="KW-0732">Signal</keyword>
<accession>A0A143GJ87</accession>
<reference evidence="2 5" key="2">
    <citation type="journal article" date="2023" name="Microbiol. Resour. Announc.">
        <title>Whole-genome sequence of Pseudomonas yamanorum OLsAu1 isolated from the edible ectomycorrhizal mushroom Lactarius sp. section Deliciosi.</title>
        <authorList>
            <person name="Ramirez-Mendoza R."/>
            <person name="Angeles-Argaiz R.E."/>
            <person name="Hernandez-Oaxaca D."/>
            <person name="Aguirre-Beltran L."/>
            <person name="Almaraz-Suarez J."/>
            <person name="Perez-Moreno J."/>
        </authorList>
    </citation>
    <scope>NUCLEOTIDE SEQUENCE [LARGE SCALE GENOMIC DNA]</scope>
    <source>
        <strain evidence="2 5">OLsAu1</strain>
    </source>
</reference>
<gene>
    <name evidence="3" type="ORF">HX826_15555</name>
    <name evidence="2" type="ORF">RCO22_05410</name>
</gene>
<proteinExistence type="predicted"/>
<evidence type="ECO:0000313" key="5">
    <source>
        <dbReference type="Proteomes" id="UP001224477"/>
    </source>
</evidence>
<dbReference type="AlphaFoldDB" id="A0A143GJ87"/>
<keyword evidence="5" id="KW-1185">Reference proteome</keyword>
<protein>
    <submittedName>
        <fullName evidence="3">Uncharacterized protein</fullName>
    </submittedName>
</protein>
<feature type="signal peptide" evidence="1">
    <location>
        <begin position="1"/>
        <end position="23"/>
    </location>
</feature>
<reference evidence="3 4" key="1">
    <citation type="submission" date="2020-04" db="EMBL/GenBank/DDBJ databases">
        <title>Molecular characterization of pseudomonads from Agaricus bisporus reveal novel blotch 2 pathogens in Western Europe.</title>
        <authorList>
            <person name="Taparia T."/>
            <person name="Krijger M."/>
            <person name="Haynes E."/>
            <person name="Elpinstone J.G."/>
            <person name="Noble R."/>
            <person name="Van Der Wolf J."/>
        </authorList>
    </citation>
    <scope>NUCLEOTIDE SEQUENCE [LARGE SCALE GENOMIC DNA]</scope>
    <source>
        <strain evidence="3 4">IPO3753</strain>
    </source>
</reference>